<organism evidence="15 16">
    <name type="scientific">Paenibacillus contaminans</name>
    <dbReference type="NCBI Taxonomy" id="450362"/>
    <lineage>
        <taxon>Bacteria</taxon>
        <taxon>Bacillati</taxon>
        <taxon>Bacillota</taxon>
        <taxon>Bacilli</taxon>
        <taxon>Bacillales</taxon>
        <taxon>Paenibacillaceae</taxon>
        <taxon>Paenibacillus</taxon>
    </lineage>
</organism>
<feature type="transmembrane region" description="Helical" evidence="13">
    <location>
        <begin position="188"/>
        <end position="207"/>
    </location>
</feature>
<keyword evidence="10 13" id="KW-1133">Transmembrane helix</keyword>
<dbReference type="InterPro" id="IPR036890">
    <property type="entry name" value="HATPase_C_sf"/>
</dbReference>
<dbReference type="Pfam" id="PF00512">
    <property type="entry name" value="HisKA"/>
    <property type="match status" value="1"/>
</dbReference>
<dbReference type="PRINTS" id="PR00344">
    <property type="entry name" value="BCTRLSENSOR"/>
</dbReference>
<comment type="subcellular location">
    <subcellularLocation>
        <location evidence="2">Membrane</location>
    </subcellularLocation>
</comment>
<evidence type="ECO:0000256" key="5">
    <source>
        <dbReference type="ARBA" id="ARBA00022679"/>
    </source>
</evidence>
<dbReference type="AlphaFoldDB" id="A0A329LM91"/>
<evidence type="ECO:0000256" key="6">
    <source>
        <dbReference type="ARBA" id="ARBA00022692"/>
    </source>
</evidence>
<evidence type="ECO:0000256" key="4">
    <source>
        <dbReference type="ARBA" id="ARBA00022553"/>
    </source>
</evidence>
<evidence type="ECO:0000313" key="16">
    <source>
        <dbReference type="Proteomes" id="UP000250369"/>
    </source>
</evidence>
<dbReference type="PANTHER" id="PTHR45436">
    <property type="entry name" value="SENSOR HISTIDINE KINASE YKOH"/>
    <property type="match status" value="1"/>
</dbReference>
<keyword evidence="12 13" id="KW-0472">Membrane</keyword>
<keyword evidence="5" id="KW-0808">Transferase</keyword>
<dbReference type="Gene3D" id="3.30.565.10">
    <property type="entry name" value="Histidine kinase-like ATPase, C-terminal domain"/>
    <property type="match status" value="1"/>
</dbReference>
<keyword evidence="7" id="KW-0547">Nucleotide-binding</keyword>
<evidence type="ECO:0000256" key="2">
    <source>
        <dbReference type="ARBA" id="ARBA00004370"/>
    </source>
</evidence>
<evidence type="ECO:0000256" key="13">
    <source>
        <dbReference type="SAM" id="Phobius"/>
    </source>
</evidence>
<keyword evidence="16" id="KW-1185">Reference proteome</keyword>
<dbReference type="CDD" id="cd00075">
    <property type="entry name" value="HATPase"/>
    <property type="match status" value="1"/>
</dbReference>
<sequence>MGVRLSFAHRGRRRSGMKLMYRLQLSFALLLLCILAIAAVVIYPLMLDTLVEGQRKEMRDQATAMMPLMTVPAMPAAPVTPAEKITVEQEKLQSAFPAGGKTDAVWIEPNERVLYSTLSPVKTQEWVELWKRDANFRNVMWQGESDKYIVEAVSYPAASVSVRNAATLIMSTPLSKIKSMQLALFKRMMIILTVGGIAAYGLSMLMAKRLVTPLAKLSKELEKVGSLRFSEVRLIRTDGEIGEVAQGVYKLAHELNVYHTSQKQFFQNASHELKTPLMAIQGYAEGIRDGVFAGESASKGLDVIISECDRLKSIVNEMILLAKLESEEGIFKPDPINVEDLINETVERINPLYVSRGLTIQTSVPSGLREGLTIRADRAKLLQAMLNIAGNAARYAAKNVRINVTADDGGIAIEIADDGEGIPEALLPQLFHRFVKGKDGETGLGLAISRVIVERSGGQISARNLPSGGAAFVMSFPKA</sequence>
<dbReference type="Proteomes" id="UP000250369">
    <property type="component" value="Unassembled WGS sequence"/>
</dbReference>
<evidence type="ECO:0000256" key="12">
    <source>
        <dbReference type="ARBA" id="ARBA00023136"/>
    </source>
</evidence>
<dbReference type="Pfam" id="PF02518">
    <property type="entry name" value="HATPase_c"/>
    <property type="match status" value="1"/>
</dbReference>
<dbReference type="GO" id="GO:0005524">
    <property type="term" value="F:ATP binding"/>
    <property type="evidence" value="ECO:0007669"/>
    <property type="project" value="UniProtKB-KW"/>
</dbReference>
<evidence type="ECO:0000256" key="8">
    <source>
        <dbReference type="ARBA" id="ARBA00022777"/>
    </source>
</evidence>
<dbReference type="InterPro" id="IPR003594">
    <property type="entry name" value="HATPase_dom"/>
</dbReference>
<dbReference type="InterPro" id="IPR036097">
    <property type="entry name" value="HisK_dim/P_sf"/>
</dbReference>
<accession>A0A329LM91</accession>
<proteinExistence type="predicted"/>
<dbReference type="EC" id="2.7.13.3" evidence="3"/>
<gene>
    <name evidence="15" type="ORF">DQG23_41110</name>
</gene>
<dbReference type="InterPro" id="IPR005467">
    <property type="entry name" value="His_kinase_dom"/>
</dbReference>
<keyword evidence="11" id="KW-0902">Two-component regulatory system</keyword>
<dbReference type="InterPro" id="IPR003661">
    <property type="entry name" value="HisK_dim/P_dom"/>
</dbReference>
<evidence type="ECO:0000259" key="14">
    <source>
        <dbReference type="PROSITE" id="PS50109"/>
    </source>
</evidence>
<dbReference type="InterPro" id="IPR004358">
    <property type="entry name" value="Sig_transdc_His_kin-like_C"/>
</dbReference>
<evidence type="ECO:0000256" key="7">
    <source>
        <dbReference type="ARBA" id="ARBA00022741"/>
    </source>
</evidence>
<dbReference type="SUPFAM" id="SSF47384">
    <property type="entry name" value="Homodimeric domain of signal transducing histidine kinase"/>
    <property type="match status" value="1"/>
</dbReference>
<dbReference type="Gene3D" id="6.10.340.10">
    <property type="match status" value="1"/>
</dbReference>
<feature type="domain" description="Histidine kinase" evidence="14">
    <location>
        <begin position="268"/>
        <end position="479"/>
    </location>
</feature>
<evidence type="ECO:0000256" key="3">
    <source>
        <dbReference type="ARBA" id="ARBA00012438"/>
    </source>
</evidence>
<dbReference type="Gene3D" id="1.10.287.130">
    <property type="match status" value="1"/>
</dbReference>
<dbReference type="PANTHER" id="PTHR45436:SF5">
    <property type="entry name" value="SENSOR HISTIDINE KINASE TRCS"/>
    <property type="match status" value="1"/>
</dbReference>
<dbReference type="PROSITE" id="PS50109">
    <property type="entry name" value="HIS_KIN"/>
    <property type="match status" value="1"/>
</dbReference>
<comment type="caution">
    <text evidence="15">The sequence shown here is derived from an EMBL/GenBank/DDBJ whole genome shotgun (WGS) entry which is preliminary data.</text>
</comment>
<evidence type="ECO:0000256" key="9">
    <source>
        <dbReference type="ARBA" id="ARBA00022840"/>
    </source>
</evidence>
<evidence type="ECO:0000313" key="15">
    <source>
        <dbReference type="EMBL" id="RAV08316.1"/>
    </source>
</evidence>
<keyword evidence="9" id="KW-0067">ATP-binding</keyword>
<evidence type="ECO:0000256" key="11">
    <source>
        <dbReference type="ARBA" id="ARBA00023012"/>
    </source>
</evidence>
<dbReference type="SMART" id="SM00387">
    <property type="entry name" value="HATPase_c"/>
    <property type="match status" value="1"/>
</dbReference>
<evidence type="ECO:0000256" key="1">
    <source>
        <dbReference type="ARBA" id="ARBA00000085"/>
    </source>
</evidence>
<dbReference type="FunFam" id="1.10.287.130:FF:000001">
    <property type="entry name" value="Two-component sensor histidine kinase"/>
    <property type="match status" value="1"/>
</dbReference>
<dbReference type="GO" id="GO:0005886">
    <property type="term" value="C:plasma membrane"/>
    <property type="evidence" value="ECO:0007669"/>
    <property type="project" value="TreeGrafter"/>
</dbReference>
<keyword evidence="4" id="KW-0597">Phosphoprotein</keyword>
<protein>
    <recommendedName>
        <fullName evidence="3">histidine kinase</fullName>
        <ecNumber evidence="3">2.7.13.3</ecNumber>
    </recommendedName>
</protein>
<reference evidence="15 16" key="1">
    <citation type="journal article" date="2009" name="Int. J. Syst. Evol. Microbiol.">
        <title>Paenibacillus contaminans sp. nov., isolated from a contaminated laboratory plate.</title>
        <authorList>
            <person name="Chou J.H."/>
            <person name="Lee J.H."/>
            <person name="Lin M.C."/>
            <person name="Chang P.S."/>
            <person name="Arun A.B."/>
            <person name="Young C.C."/>
            <person name="Chen W.M."/>
        </authorList>
    </citation>
    <scope>NUCLEOTIDE SEQUENCE [LARGE SCALE GENOMIC DNA]</scope>
    <source>
        <strain evidence="15 16">CKOBP-6</strain>
    </source>
</reference>
<keyword evidence="8 15" id="KW-0418">Kinase</keyword>
<dbReference type="SUPFAM" id="SSF55874">
    <property type="entry name" value="ATPase domain of HSP90 chaperone/DNA topoisomerase II/histidine kinase"/>
    <property type="match status" value="1"/>
</dbReference>
<name>A0A329LM91_9BACL</name>
<dbReference type="GO" id="GO:0000155">
    <property type="term" value="F:phosphorelay sensor kinase activity"/>
    <property type="evidence" value="ECO:0007669"/>
    <property type="project" value="InterPro"/>
</dbReference>
<dbReference type="InterPro" id="IPR050428">
    <property type="entry name" value="TCS_sensor_his_kinase"/>
</dbReference>
<dbReference type="SMART" id="SM00388">
    <property type="entry name" value="HisKA"/>
    <property type="match status" value="1"/>
</dbReference>
<keyword evidence="6 13" id="KW-0812">Transmembrane</keyword>
<comment type="catalytic activity">
    <reaction evidence="1">
        <text>ATP + protein L-histidine = ADP + protein N-phospho-L-histidine.</text>
        <dbReference type="EC" id="2.7.13.3"/>
    </reaction>
</comment>
<dbReference type="EMBL" id="QMFB01000060">
    <property type="protein sequence ID" value="RAV08316.1"/>
    <property type="molecule type" value="Genomic_DNA"/>
</dbReference>
<dbReference type="CDD" id="cd00082">
    <property type="entry name" value="HisKA"/>
    <property type="match status" value="1"/>
</dbReference>
<evidence type="ECO:0000256" key="10">
    <source>
        <dbReference type="ARBA" id="ARBA00022989"/>
    </source>
</evidence>